<reference evidence="9 10" key="1">
    <citation type="journal article" date="2020" name="Cell Host Microbe">
        <title>Functional and Genomic Variation between Human-Derived Isolates of Lachnospiraceae Reveals Inter- and Intra-Species Diversity.</title>
        <authorList>
            <person name="Sorbara M.T."/>
            <person name="Littmann E.R."/>
            <person name="Fontana E."/>
            <person name="Moody T.U."/>
            <person name="Kohout C.E."/>
            <person name="Gjonbalaj M."/>
            <person name="Eaton V."/>
            <person name="Seok R."/>
            <person name="Leiner I.M."/>
            <person name="Pamer E.G."/>
        </authorList>
    </citation>
    <scope>NUCLEOTIDE SEQUENCE [LARGE SCALE GENOMIC DNA]</scope>
    <source>
        <strain evidence="9 10">MSK.15.26</strain>
    </source>
</reference>
<dbReference type="Pfam" id="PF00768">
    <property type="entry name" value="Peptidase_S11"/>
    <property type="match status" value="1"/>
</dbReference>
<accession>A0ABX2IAK2</accession>
<evidence type="ECO:0000259" key="8">
    <source>
        <dbReference type="Pfam" id="PF00768"/>
    </source>
</evidence>
<keyword evidence="10" id="KW-1185">Reference proteome</keyword>
<evidence type="ECO:0000256" key="6">
    <source>
        <dbReference type="ARBA" id="ARBA00023316"/>
    </source>
</evidence>
<keyword evidence="2" id="KW-0732">Signal</keyword>
<comment type="similarity">
    <text evidence="1 7">Belongs to the peptidase S11 family.</text>
</comment>
<comment type="caution">
    <text evidence="9">The sequence shown here is derived from an EMBL/GenBank/DDBJ whole genome shotgun (WGS) entry which is preliminary data.</text>
</comment>
<keyword evidence="9" id="KW-0645">Protease</keyword>
<keyword evidence="5" id="KW-0573">Peptidoglycan synthesis</keyword>
<keyword evidence="4" id="KW-0133">Cell shape</keyword>
<dbReference type="PRINTS" id="PR00725">
    <property type="entry name" value="DADACBPTASE1"/>
</dbReference>
<evidence type="ECO:0000313" key="10">
    <source>
        <dbReference type="Proteomes" id="UP000822142"/>
    </source>
</evidence>
<keyword evidence="6" id="KW-0961">Cell wall biogenesis/degradation</keyword>
<evidence type="ECO:0000256" key="4">
    <source>
        <dbReference type="ARBA" id="ARBA00022960"/>
    </source>
</evidence>
<proteinExistence type="inferred from homology"/>
<sequence>MLLLLIIFLLLGLLAIILIGKNRQLKEILPYDRSQRVFGTTAGEDYPVADGLSQNLCVGEAETSLEGVEAKEGERAGLFDIHGRKISFSTGLYERVSPGTVTQLMTALVAFEKLNPDDTVTISQEDMVYGQNRNTCGLSADNQITVKQLLNAVLVSSAQDACLALARSAGGSADAFVDLMNQKAQDLGMTNTNFVNATGVSDENQYTTVYDIYLLLNELLKYPDLTNAMGLSEFILNYSQADGTAKQQWLSCDNLYATGRITVPRGVTVLGGKFFSSDTERYTALLVQNNYGNAFAAIVFQSESETEMNNRICQMLEKINS</sequence>
<dbReference type="InterPro" id="IPR012338">
    <property type="entry name" value="Beta-lactam/transpept-like"/>
</dbReference>
<evidence type="ECO:0000256" key="5">
    <source>
        <dbReference type="ARBA" id="ARBA00022984"/>
    </source>
</evidence>
<evidence type="ECO:0000256" key="3">
    <source>
        <dbReference type="ARBA" id="ARBA00022801"/>
    </source>
</evidence>
<dbReference type="GO" id="GO:0004180">
    <property type="term" value="F:carboxypeptidase activity"/>
    <property type="evidence" value="ECO:0007669"/>
    <property type="project" value="UniProtKB-KW"/>
</dbReference>
<protein>
    <submittedName>
        <fullName evidence="9">D-alanyl-D-alanine carboxypeptidase</fullName>
    </submittedName>
</protein>
<dbReference type="Proteomes" id="UP000822142">
    <property type="component" value="Unassembled WGS sequence"/>
</dbReference>
<keyword evidence="3" id="KW-0378">Hydrolase</keyword>
<name>A0ABX2IAK2_BLAHA</name>
<evidence type="ECO:0000256" key="1">
    <source>
        <dbReference type="ARBA" id="ARBA00007164"/>
    </source>
</evidence>
<dbReference type="InterPro" id="IPR018044">
    <property type="entry name" value="Peptidase_S11"/>
</dbReference>
<dbReference type="InterPro" id="IPR001967">
    <property type="entry name" value="Peptidase_S11_N"/>
</dbReference>
<organism evidence="9 10">
    <name type="scientific">Blautia hansenii</name>
    <name type="common">Ruminococcus hansenii</name>
    <dbReference type="NCBI Taxonomy" id="1322"/>
    <lineage>
        <taxon>Bacteria</taxon>
        <taxon>Bacillati</taxon>
        <taxon>Bacillota</taxon>
        <taxon>Clostridia</taxon>
        <taxon>Lachnospirales</taxon>
        <taxon>Lachnospiraceae</taxon>
        <taxon>Blautia</taxon>
    </lineage>
</organism>
<dbReference type="Gene3D" id="3.40.710.10">
    <property type="entry name" value="DD-peptidase/beta-lactamase superfamily"/>
    <property type="match status" value="1"/>
</dbReference>
<dbReference type="EMBL" id="JAAITA010000031">
    <property type="protein sequence ID" value="NSJ87345.1"/>
    <property type="molecule type" value="Genomic_DNA"/>
</dbReference>
<keyword evidence="9" id="KW-0121">Carboxypeptidase</keyword>
<evidence type="ECO:0000313" key="9">
    <source>
        <dbReference type="EMBL" id="NSJ87345.1"/>
    </source>
</evidence>
<dbReference type="PANTHER" id="PTHR21581:SF6">
    <property type="entry name" value="TRAFFICKING PROTEIN PARTICLE COMPLEX SUBUNIT 12"/>
    <property type="match status" value="1"/>
</dbReference>
<evidence type="ECO:0000256" key="7">
    <source>
        <dbReference type="RuleBase" id="RU004016"/>
    </source>
</evidence>
<feature type="domain" description="Peptidase S11 D-alanyl-D-alanine carboxypeptidase A N-terminal" evidence="8">
    <location>
        <begin position="79"/>
        <end position="239"/>
    </location>
</feature>
<evidence type="ECO:0000256" key="2">
    <source>
        <dbReference type="ARBA" id="ARBA00022729"/>
    </source>
</evidence>
<dbReference type="PANTHER" id="PTHR21581">
    <property type="entry name" value="D-ALANYL-D-ALANINE CARBOXYPEPTIDASE"/>
    <property type="match status" value="1"/>
</dbReference>
<dbReference type="SUPFAM" id="SSF56601">
    <property type="entry name" value="beta-lactamase/transpeptidase-like"/>
    <property type="match status" value="1"/>
</dbReference>
<gene>
    <name evidence="9" type="ORF">G5A70_14470</name>
</gene>